<proteinExistence type="predicted"/>
<evidence type="ECO:0000313" key="1">
    <source>
        <dbReference type="EMBL" id="OGX91184.1"/>
    </source>
</evidence>
<keyword evidence="2" id="KW-1185">Reference proteome</keyword>
<dbReference type="Proteomes" id="UP000177506">
    <property type="component" value="Unassembled WGS sequence"/>
</dbReference>
<name>A0A1G1TJX2_9BACT</name>
<protein>
    <submittedName>
        <fullName evidence="1">Uncharacterized protein</fullName>
    </submittedName>
</protein>
<dbReference type="AlphaFoldDB" id="A0A1G1TJX2"/>
<comment type="caution">
    <text evidence="1">The sequence shown here is derived from an EMBL/GenBank/DDBJ whole genome shotgun (WGS) entry which is preliminary data.</text>
</comment>
<organism evidence="1 2">
    <name type="scientific">Hymenobacter coccineus</name>
    <dbReference type="NCBI Taxonomy" id="1908235"/>
    <lineage>
        <taxon>Bacteria</taxon>
        <taxon>Pseudomonadati</taxon>
        <taxon>Bacteroidota</taxon>
        <taxon>Cytophagia</taxon>
        <taxon>Cytophagales</taxon>
        <taxon>Hymenobacteraceae</taxon>
        <taxon>Hymenobacter</taxon>
    </lineage>
</organism>
<reference evidence="1 2" key="1">
    <citation type="submission" date="2016-08" db="EMBL/GenBank/DDBJ databases">
        <title>Hymenobacter coccineus sp. nov., Hymenobacter lapidarius sp. nov. and Hymenobacter glacialis sp. nov., isolated from Antarctic soil.</title>
        <authorList>
            <person name="Sedlacek I."/>
            <person name="Kralova S."/>
            <person name="Kyrova K."/>
            <person name="Maslanova I."/>
            <person name="Stankova E."/>
            <person name="Vrbovska V."/>
            <person name="Nemec M."/>
            <person name="Bartak M."/>
            <person name="Svec P."/>
            <person name="Busse H.-J."/>
            <person name="Pantucek R."/>
        </authorList>
    </citation>
    <scope>NUCLEOTIDE SEQUENCE [LARGE SCALE GENOMIC DNA]</scope>
    <source>
        <strain evidence="1 2">CCM 8649</strain>
    </source>
</reference>
<evidence type="ECO:0000313" key="2">
    <source>
        <dbReference type="Proteomes" id="UP000177506"/>
    </source>
</evidence>
<sequence>MAMNVDVEKVHIIEQVLSIHDEKLLGQLRRMVDELVLGFDEKNASLPMTEEAFLTRMDASEQALQQGDTISHEEIVAHFRSRIKQ</sequence>
<accession>A0A1G1TJX2</accession>
<dbReference type="EMBL" id="MDZA01000080">
    <property type="protein sequence ID" value="OGX91184.1"/>
    <property type="molecule type" value="Genomic_DNA"/>
</dbReference>
<gene>
    <name evidence="1" type="ORF">BEN49_20690</name>
</gene>